<keyword evidence="8 14" id="KW-0812">Transmembrane</keyword>
<feature type="transmembrane region" description="Helical" evidence="14">
    <location>
        <begin position="64"/>
        <end position="82"/>
    </location>
</feature>
<comment type="caution">
    <text evidence="15">The sequence shown here is derived from an EMBL/GenBank/DDBJ whole genome shotgun (WGS) entry which is preliminary data.</text>
</comment>
<keyword evidence="6 14" id="KW-0328">Glycosyltransferase</keyword>
<evidence type="ECO:0000313" key="15">
    <source>
        <dbReference type="EMBL" id="KAK8390072.1"/>
    </source>
</evidence>
<comment type="function">
    <text evidence="12">Dol-P-Glc:Glc(2)Man(9)GlcNAc(2)-PP-Dol alpha-1,2-glucosyltransferase that operates in the biosynthetic pathway of dolichol-linked oligosaccharides, the glycan precursors employed in protein asparagine (N)-glycosylation. The assembly of dolichol-linked oligosaccharides begins on the cytosolic side of the endoplasmic reticulum membrane and finishes in its lumen. The sequential addition of sugars to dolichol pyrophosphate produces dolichol-linked oligosaccharides containing fourteen sugars, including two GlcNAcs, nine mannoses and three glucoses. Once assembled, the oligosaccharide is transferred from the lipid to nascent proteins by oligosaccharyltransferases. In the lumen of the endoplasmic reticulum, adds the third and last glucose residue from dolichyl phosphate glucose (Dol-P-Glc) onto the lipid-linked oligosaccharide intermediate Glc(2)Man(9)GlcNAc(2)-PP-Dol to produce Glc(3)Man(9)GlcNAc(2)-PP-Dol.</text>
</comment>
<dbReference type="EMBL" id="JARAKH010000026">
    <property type="protein sequence ID" value="KAK8390072.1"/>
    <property type="molecule type" value="Genomic_DNA"/>
</dbReference>
<evidence type="ECO:0000256" key="10">
    <source>
        <dbReference type="ARBA" id="ARBA00022989"/>
    </source>
</evidence>
<comment type="catalytic activity">
    <reaction evidence="13">
        <text>an alpha-D-Glc-(1-&gt;3)-alpha-D-Glc-(1-&gt;3)-alpha-D-Man-(1-&gt;2)-alpha-D-Man-(1-&gt;2)-alpha-D-Man-(1-&gt;3)-[alpha-D-Man-(1-&gt;2)-alpha-D-Man-(1-&gt;3)-[alpha-D-Man-(1-&gt;2)-alpha-D-Man-(1-&gt;6)]-alpha-D-Man-(1-&gt;6)]-beta-D-Man-(1-&gt;4)-beta-D-GlcNAc-(1-&gt;4)-alpha-D-GlcNAc-diphospho-di-trans,poly-cis-dolichol + a di-trans,poly-cis-dolichyl beta-D-glucosyl phosphate = a alpha-D-Glc-(1-&gt;2)-alpha-D-Glc-(1-&gt;3)-alpha-D-Glc-(1-&gt;3)-alpha-D-Man-(1-&gt;2)-alpha-D-Man-(1-&gt;2)-alpha-D-Man-(1-&gt;3)-[alpha-D-Man-(1-&gt;2)-alpha-D-Man-(1-&gt;3)-[alpha-D-Man-(1-&gt;2)-alpha-D-Man-(1-&gt;6)]-alpha-D-Man-(1-&gt;6)]-beta-D-Man-(1-&gt;4)-beta-D-GlcNAc-(1-&gt;4)-alpha-D-GlcNAc-diphospho-di-trans,poly-cis-dolichol + a di-trans,poly-cis-dolichyl phosphate + H(+)</text>
        <dbReference type="Rhea" id="RHEA:29543"/>
        <dbReference type="Rhea" id="RHEA-COMP:19498"/>
        <dbReference type="Rhea" id="RHEA-COMP:19502"/>
        <dbReference type="Rhea" id="RHEA-COMP:19512"/>
        <dbReference type="Rhea" id="RHEA-COMP:19522"/>
        <dbReference type="ChEBI" id="CHEBI:15378"/>
        <dbReference type="ChEBI" id="CHEBI:57525"/>
        <dbReference type="ChEBI" id="CHEBI:57683"/>
        <dbReference type="ChEBI" id="CHEBI:132522"/>
        <dbReference type="ChEBI" id="CHEBI:132523"/>
        <dbReference type="EC" id="2.4.1.256"/>
    </reaction>
    <physiologicalReaction direction="left-to-right" evidence="13">
        <dbReference type="Rhea" id="RHEA:29544"/>
    </physiologicalReaction>
</comment>
<evidence type="ECO:0000256" key="9">
    <source>
        <dbReference type="ARBA" id="ARBA00022824"/>
    </source>
</evidence>
<comment type="pathway">
    <text evidence="2">Protein modification; protein glycosylation.</text>
</comment>
<keyword evidence="16" id="KW-1185">Reference proteome</keyword>
<evidence type="ECO:0000256" key="13">
    <source>
        <dbReference type="ARBA" id="ARBA00048064"/>
    </source>
</evidence>
<evidence type="ECO:0000256" key="8">
    <source>
        <dbReference type="ARBA" id="ARBA00022692"/>
    </source>
</evidence>
<comment type="similarity">
    <text evidence="3 14">Belongs to the ALG10 glucosyltransferase family.</text>
</comment>
<keyword evidence="7" id="KW-0808">Transferase</keyword>
<dbReference type="PANTHER" id="PTHR12989:SF10">
    <property type="entry name" value="DOL-P-GLC:GLC(2)MAN(9)GLCNAC(2)-PP-DOL ALPHA-1,2-GLUCOSYLTRANSFERASE-RELATED"/>
    <property type="match status" value="1"/>
</dbReference>
<name>A0AAW0TR79_SCYPA</name>
<dbReference type="Pfam" id="PF04922">
    <property type="entry name" value="DIE2_ALG10"/>
    <property type="match status" value="1"/>
</dbReference>
<evidence type="ECO:0000256" key="11">
    <source>
        <dbReference type="ARBA" id="ARBA00023136"/>
    </source>
</evidence>
<protein>
    <recommendedName>
        <fullName evidence="5 14">Dol-P-Glc:Glc(2)Man(9)GlcNAc(2)-PP-Dol alpha-1,2-glucosyltransferase</fullName>
        <ecNumber evidence="4 14">2.4.1.256</ecNumber>
    </recommendedName>
</protein>
<dbReference type="GO" id="GO:0106073">
    <property type="term" value="F:dolichyl pyrophosphate Glc2Man9GlcNAc2 alpha-1,2-glucosyltransferase activity"/>
    <property type="evidence" value="ECO:0007669"/>
    <property type="project" value="UniProtKB-UniRule"/>
</dbReference>
<feature type="transmembrane region" description="Helical" evidence="14">
    <location>
        <begin position="379"/>
        <end position="399"/>
    </location>
</feature>
<evidence type="ECO:0000256" key="2">
    <source>
        <dbReference type="ARBA" id="ARBA00004922"/>
    </source>
</evidence>
<proteinExistence type="inferred from homology"/>
<reference evidence="15 16" key="1">
    <citation type="submission" date="2023-03" db="EMBL/GenBank/DDBJ databases">
        <title>High-quality genome of Scylla paramamosain provides insights in environmental adaptation.</title>
        <authorList>
            <person name="Zhang L."/>
        </authorList>
    </citation>
    <scope>NUCLEOTIDE SEQUENCE [LARGE SCALE GENOMIC DNA]</scope>
    <source>
        <strain evidence="15">LZ_2023a</strain>
        <tissue evidence="15">Muscle</tissue>
    </source>
</reference>
<evidence type="ECO:0000256" key="12">
    <source>
        <dbReference type="ARBA" id="ARBA00044727"/>
    </source>
</evidence>
<feature type="transmembrane region" description="Helical" evidence="14">
    <location>
        <begin position="419"/>
        <end position="442"/>
    </location>
</feature>
<keyword evidence="11 14" id="KW-0472">Membrane</keyword>
<feature type="transmembrane region" description="Helical" evidence="14">
    <location>
        <begin position="7"/>
        <end position="31"/>
    </location>
</feature>
<evidence type="ECO:0000256" key="1">
    <source>
        <dbReference type="ARBA" id="ARBA00004477"/>
    </source>
</evidence>
<dbReference type="Proteomes" id="UP001487740">
    <property type="component" value="Unassembled WGS sequence"/>
</dbReference>
<comment type="subcellular location">
    <subcellularLocation>
        <location evidence="1">Endoplasmic reticulum membrane</location>
        <topology evidence="1">Multi-pass membrane protein</topology>
    </subcellularLocation>
</comment>
<organism evidence="15 16">
    <name type="scientific">Scylla paramamosain</name>
    <name type="common">Mud crab</name>
    <dbReference type="NCBI Taxonomy" id="85552"/>
    <lineage>
        <taxon>Eukaryota</taxon>
        <taxon>Metazoa</taxon>
        <taxon>Ecdysozoa</taxon>
        <taxon>Arthropoda</taxon>
        <taxon>Crustacea</taxon>
        <taxon>Multicrustacea</taxon>
        <taxon>Malacostraca</taxon>
        <taxon>Eumalacostraca</taxon>
        <taxon>Eucarida</taxon>
        <taxon>Decapoda</taxon>
        <taxon>Pleocyemata</taxon>
        <taxon>Brachyura</taxon>
        <taxon>Eubrachyura</taxon>
        <taxon>Portunoidea</taxon>
        <taxon>Portunidae</taxon>
        <taxon>Portuninae</taxon>
        <taxon>Scylla</taxon>
    </lineage>
</organism>
<dbReference type="PIRSF" id="PIRSF028810">
    <property type="entry name" value="Alpha1_2_glucosyltferase_Alg10"/>
    <property type="match status" value="1"/>
</dbReference>
<dbReference type="EC" id="2.4.1.256" evidence="4 14"/>
<dbReference type="InterPro" id="IPR016900">
    <property type="entry name" value="Alg10"/>
</dbReference>
<feature type="transmembrane region" description="Helical" evidence="14">
    <location>
        <begin position="184"/>
        <end position="204"/>
    </location>
</feature>
<feature type="transmembrane region" description="Helical" evidence="14">
    <location>
        <begin position="354"/>
        <end position="374"/>
    </location>
</feature>
<gene>
    <name evidence="15" type="ORF">O3P69_012946</name>
</gene>
<evidence type="ECO:0000256" key="7">
    <source>
        <dbReference type="ARBA" id="ARBA00022679"/>
    </source>
</evidence>
<evidence type="ECO:0000256" key="3">
    <source>
        <dbReference type="ARBA" id="ARBA00010600"/>
    </source>
</evidence>
<accession>A0AAW0TR79</accession>
<evidence type="ECO:0000256" key="14">
    <source>
        <dbReference type="PIRNR" id="PIRNR028810"/>
    </source>
</evidence>
<dbReference type="PANTHER" id="PTHR12989">
    <property type="entry name" value="ALPHA-1,2-GLUCOSYLTRANSFERASE ALG10"/>
    <property type="match status" value="1"/>
</dbReference>
<dbReference type="GO" id="GO:0006488">
    <property type="term" value="P:dolichol-linked oligosaccharide biosynthetic process"/>
    <property type="evidence" value="ECO:0007669"/>
    <property type="project" value="UniProtKB-UniRule"/>
</dbReference>
<comment type="caution">
    <text evidence="14">Lacks conserved residue(s) required for the propagation of feature annotation.</text>
</comment>
<evidence type="ECO:0000256" key="5">
    <source>
        <dbReference type="ARBA" id="ARBA00018512"/>
    </source>
</evidence>
<evidence type="ECO:0000256" key="4">
    <source>
        <dbReference type="ARBA" id="ARBA00011967"/>
    </source>
</evidence>
<feature type="transmembrane region" description="Helical" evidence="14">
    <location>
        <begin position="234"/>
        <end position="258"/>
    </location>
</feature>
<feature type="transmembrane region" description="Helical" evidence="14">
    <location>
        <begin position="278"/>
        <end position="298"/>
    </location>
</feature>
<evidence type="ECO:0000313" key="16">
    <source>
        <dbReference type="Proteomes" id="UP001487740"/>
    </source>
</evidence>
<evidence type="ECO:0000256" key="6">
    <source>
        <dbReference type="ARBA" id="ARBA00022676"/>
    </source>
</evidence>
<dbReference type="AlphaFoldDB" id="A0AAW0TR79"/>
<keyword evidence="10 14" id="KW-1133">Transmembrane helix</keyword>
<feature type="transmembrane region" description="Helical" evidence="14">
    <location>
        <begin position="94"/>
        <end position="112"/>
    </location>
</feature>
<dbReference type="GO" id="GO:0005789">
    <property type="term" value="C:endoplasmic reticulum membrane"/>
    <property type="evidence" value="ECO:0007669"/>
    <property type="project" value="UniProtKB-SubCell"/>
</dbReference>
<sequence>MGTPQPSFIFPLVVGSFTAVSYVFLVAVYTVQPTPFIDEAFHVPQAQKYCAGKFKEWDAKITTLPGLYLFSIGLNGPVSWVLGRQLCDVFSLRVTNLVAAAFMLSSLHKLLTFLHGTKVDGWKLILAGVNLSLLPVMYWFTFLYYTDTLATLVVLVMMLLHFHRAPTAAAAMGVVAVMMRQTNIIWVGFLCVLQAADVLGARMLKAPINTVNDAKTLVKRLRKTATKPYRLAEVLADVVVECFGYGMVLVSFLVFVGYNGGIVVGDRSAHQATLHLPQLGYFALFFIIFSLPHVPHHVKPFLRVCQRRPGLCAAMLVAGVMAVHSNTLVHPYLLADNRHLTFYLWNRFYGRYAAARYIMVPVYMFGGFMVHSFIQSRSLVFRLLYLFCVAATLVPQRLLEPRYFIIPFLVARLQTASRSWWQLWAETLYFLLINCLTLYLFVSKTFLWEDSTELQRIIW</sequence>
<keyword evidence="9" id="KW-0256">Endoplasmic reticulum</keyword>